<dbReference type="CDD" id="cd14944">
    <property type="entry name" value="TRAPPC6A_Trs33"/>
    <property type="match status" value="1"/>
</dbReference>
<keyword evidence="3" id="KW-1185">Reference proteome</keyword>
<dbReference type="FunFam" id="3.30.1380.20:FF:000020">
    <property type="entry name" value="Trafficking protein particle complex subunit 6B"/>
    <property type="match status" value="1"/>
</dbReference>
<gene>
    <name evidence="2" type="ORF">PISL3812_05775</name>
</gene>
<dbReference type="AlphaFoldDB" id="A0A0U1M199"/>
<dbReference type="Proteomes" id="UP000054383">
    <property type="component" value="Unassembled WGS sequence"/>
</dbReference>
<dbReference type="InterPro" id="IPR024096">
    <property type="entry name" value="NO_sig/Golgi_transp_ligand-bd"/>
</dbReference>
<evidence type="ECO:0000313" key="3">
    <source>
        <dbReference type="Proteomes" id="UP000054383"/>
    </source>
</evidence>
<dbReference type="InterPro" id="IPR007194">
    <property type="entry name" value="TRAPP_component"/>
</dbReference>
<dbReference type="OrthoDB" id="941624at2759"/>
<dbReference type="InterPro" id="IPR037992">
    <property type="entry name" value="TRAPPC6/Trs33"/>
</dbReference>
<dbReference type="GO" id="GO:0005801">
    <property type="term" value="C:cis-Golgi network"/>
    <property type="evidence" value="ECO:0007669"/>
    <property type="project" value="TreeGrafter"/>
</dbReference>
<dbReference type="PANTHER" id="PTHR12817">
    <property type="entry name" value="TRAFFICKING PROTEIN PARTICLE COMPLEX SUBUNIT 6B"/>
    <property type="match status" value="1"/>
</dbReference>
<dbReference type="PANTHER" id="PTHR12817:SF0">
    <property type="entry name" value="GEO08327P1"/>
    <property type="match status" value="1"/>
</dbReference>
<dbReference type="GO" id="GO:0005802">
    <property type="term" value="C:trans-Golgi network"/>
    <property type="evidence" value="ECO:0007669"/>
    <property type="project" value="TreeGrafter"/>
</dbReference>
<proteinExistence type="inferred from homology"/>
<dbReference type="EMBL" id="CVMT01000005">
    <property type="protein sequence ID" value="CRG88741.1"/>
    <property type="molecule type" value="Genomic_DNA"/>
</dbReference>
<protein>
    <submittedName>
        <fullName evidence="2">Trafficking protein particle complex subunit 6B</fullName>
    </submittedName>
</protein>
<dbReference type="STRING" id="28573.A0A0U1M199"/>
<dbReference type="SUPFAM" id="SSF111126">
    <property type="entry name" value="Ligand-binding domain in the NO signalling and Golgi transport"/>
    <property type="match status" value="1"/>
</dbReference>
<evidence type="ECO:0000313" key="2">
    <source>
        <dbReference type="EMBL" id="CRG88741.1"/>
    </source>
</evidence>
<name>A0A0U1M199_TALIS</name>
<reference evidence="2 3" key="1">
    <citation type="submission" date="2015-04" db="EMBL/GenBank/DDBJ databases">
        <authorList>
            <person name="Syromyatnikov M.Y."/>
            <person name="Popov V.N."/>
        </authorList>
    </citation>
    <scope>NUCLEOTIDE SEQUENCE [LARGE SCALE GENOMIC DNA]</scope>
    <source>
        <strain evidence="2">WF-38-12</strain>
    </source>
</reference>
<sequence length="191" mass="21548">MSFDSQTPPSNTSDPYARFLGASCLDLLLIEIVPMAERLAEQFTLTEGKEKAEEEELREATFYRLESLGYRVGQGLAERFSRDRPRFADNLDVIKFICKDLWTILFRKQIDNLKTNHRGVYVLTDNAFRPLSRMSMAVRSEAVARAEAFLWFPCGLIRGCLANLGINATVQAETSELPGATFQIKATQAKT</sequence>
<comment type="similarity">
    <text evidence="1">Belongs to the TRAPP small subunits family. BET3 subfamily.</text>
</comment>
<dbReference type="Gene3D" id="3.30.1380.20">
    <property type="entry name" value="Trafficking protein particle complex subunit 3"/>
    <property type="match status" value="1"/>
</dbReference>
<dbReference type="GO" id="GO:0006888">
    <property type="term" value="P:endoplasmic reticulum to Golgi vesicle-mediated transport"/>
    <property type="evidence" value="ECO:0007669"/>
    <property type="project" value="TreeGrafter"/>
</dbReference>
<dbReference type="Pfam" id="PF04051">
    <property type="entry name" value="TRAPP"/>
    <property type="match status" value="1"/>
</dbReference>
<dbReference type="GO" id="GO:0030008">
    <property type="term" value="C:TRAPP complex"/>
    <property type="evidence" value="ECO:0007669"/>
    <property type="project" value="TreeGrafter"/>
</dbReference>
<organism evidence="2 3">
    <name type="scientific">Talaromyces islandicus</name>
    <name type="common">Penicillium islandicum</name>
    <dbReference type="NCBI Taxonomy" id="28573"/>
    <lineage>
        <taxon>Eukaryota</taxon>
        <taxon>Fungi</taxon>
        <taxon>Dikarya</taxon>
        <taxon>Ascomycota</taxon>
        <taxon>Pezizomycotina</taxon>
        <taxon>Eurotiomycetes</taxon>
        <taxon>Eurotiomycetidae</taxon>
        <taxon>Eurotiales</taxon>
        <taxon>Trichocomaceae</taxon>
        <taxon>Talaromyces</taxon>
        <taxon>Talaromyces sect. Islandici</taxon>
    </lineage>
</organism>
<accession>A0A0U1M199</accession>
<dbReference type="OMA" id="CKEFWTA"/>
<evidence type="ECO:0000256" key="1">
    <source>
        <dbReference type="ARBA" id="ARBA00006218"/>
    </source>
</evidence>